<comment type="caution">
    <text evidence="2">The sequence shown here is derived from an EMBL/GenBank/DDBJ whole genome shotgun (WGS) entry which is preliminary data.</text>
</comment>
<dbReference type="RefSeq" id="WP_188910291.1">
    <property type="nucleotide sequence ID" value="NZ_BMMF01000003.1"/>
</dbReference>
<evidence type="ECO:0000313" key="2">
    <source>
        <dbReference type="EMBL" id="GGK25541.1"/>
    </source>
</evidence>
<dbReference type="InterPro" id="IPR016181">
    <property type="entry name" value="Acyl_CoA_acyltransferase"/>
</dbReference>
<evidence type="ECO:0000259" key="1">
    <source>
        <dbReference type="PROSITE" id="PS51186"/>
    </source>
</evidence>
<dbReference type="AlphaFoldDB" id="A0A917Q5E9"/>
<dbReference type="GO" id="GO:0016747">
    <property type="term" value="F:acyltransferase activity, transferring groups other than amino-acyl groups"/>
    <property type="evidence" value="ECO:0007669"/>
    <property type="project" value="InterPro"/>
</dbReference>
<accession>A0A917Q5E9</accession>
<keyword evidence="3" id="KW-1185">Reference proteome</keyword>
<dbReference type="InterPro" id="IPR000182">
    <property type="entry name" value="GNAT_dom"/>
</dbReference>
<dbReference type="PROSITE" id="PS51186">
    <property type="entry name" value="GNAT"/>
    <property type="match status" value="1"/>
</dbReference>
<reference evidence="2 3" key="1">
    <citation type="journal article" date="2014" name="Int. J. Syst. Evol. Microbiol.">
        <title>Complete genome sequence of Corynebacterium casei LMG S-19264T (=DSM 44701T), isolated from a smear-ripened cheese.</title>
        <authorList>
            <consortium name="US DOE Joint Genome Institute (JGI-PGF)"/>
            <person name="Walter F."/>
            <person name="Albersmeier A."/>
            <person name="Kalinowski J."/>
            <person name="Ruckert C."/>
        </authorList>
    </citation>
    <scope>NUCLEOTIDE SEQUENCE [LARGE SCALE GENOMIC DNA]</scope>
    <source>
        <strain evidence="2 3">CGMCC 1.9161</strain>
    </source>
</reference>
<sequence>MLHDLSRIPVLTTERLVLRGFRADDLGAFAAMLADPAVGAPKGFPAGADRGQAWAGLANVLGHWALRGFGLFAVTLGEDGTFVGAVGLIAPEGWPAPEATWTIARPHQGRGYAREAAAAVRDHGFHALRLERIVSFVPPGNEPSRRVAAAIGMRAEGTVRVFGDEAEMWVVEAG</sequence>
<name>A0A917Q5E9_9HYPH</name>
<gene>
    <name evidence="2" type="ORF">GCM10011322_10140</name>
</gene>
<proteinExistence type="predicted"/>
<feature type="domain" description="N-acetyltransferase" evidence="1">
    <location>
        <begin position="16"/>
        <end position="174"/>
    </location>
</feature>
<evidence type="ECO:0000313" key="3">
    <source>
        <dbReference type="Proteomes" id="UP000600449"/>
    </source>
</evidence>
<dbReference type="SUPFAM" id="SSF55729">
    <property type="entry name" value="Acyl-CoA N-acyltransferases (Nat)"/>
    <property type="match status" value="1"/>
</dbReference>
<dbReference type="PANTHER" id="PTHR43792:SF1">
    <property type="entry name" value="N-ACETYLTRANSFERASE DOMAIN-CONTAINING PROTEIN"/>
    <property type="match status" value="1"/>
</dbReference>
<dbReference type="EMBL" id="BMMF01000003">
    <property type="protein sequence ID" value="GGK25541.1"/>
    <property type="molecule type" value="Genomic_DNA"/>
</dbReference>
<dbReference type="Pfam" id="PF13302">
    <property type="entry name" value="Acetyltransf_3"/>
    <property type="match status" value="1"/>
</dbReference>
<dbReference type="Gene3D" id="3.40.630.30">
    <property type="match status" value="1"/>
</dbReference>
<organism evidence="2 3">
    <name type="scientific">Salinarimonas ramus</name>
    <dbReference type="NCBI Taxonomy" id="690164"/>
    <lineage>
        <taxon>Bacteria</taxon>
        <taxon>Pseudomonadati</taxon>
        <taxon>Pseudomonadota</taxon>
        <taxon>Alphaproteobacteria</taxon>
        <taxon>Hyphomicrobiales</taxon>
        <taxon>Salinarimonadaceae</taxon>
        <taxon>Salinarimonas</taxon>
    </lineage>
</organism>
<dbReference type="InterPro" id="IPR051531">
    <property type="entry name" value="N-acetyltransferase"/>
</dbReference>
<dbReference type="PANTHER" id="PTHR43792">
    <property type="entry name" value="GNAT FAMILY, PUTATIVE (AFU_ORTHOLOGUE AFUA_3G00765)-RELATED-RELATED"/>
    <property type="match status" value="1"/>
</dbReference>
<protein>
    <submittedName>
        <fullName evidence="2">N-acetyltransferase</fullName>
    </submittedName>
</protein>
<dbReference type="Proteomes" id="UP000600449">
    <property type="component" value="Unassembled WGS sequence"/>
</dbReference>